<dbReference type="InterPro" id="IPR006037">
    <property type="entry name" value="RCK_C"/>
</dbReference>
<evidence type="ECO:0000313" key="4">
    <source>
        <dbReference type="Proteomes" id="UP000076567"/>
    </source>
</evidence>
<dbReference type="SUPFAM" id="SSF116726">
    <property type="entry name" value="TrkA C-terminal domain-like"/>
    <property type="match status" value="1"/>
</dbReference>
<evidence type="ECO:0000256" key="1">
    <source>
        <dbReference type="SAM" id="Phobius"/>
    </source>
</evidence>
<feature type="transmembrane region" description="Helical" evidence="1">
    <location>
        <begin position="94"/>
        <end position="112"/>
    </location>
</feature>
<feature type="transmembrane region" description="Helical" evidence="1">
    <location>
        <begin position="6"/>
        <end position="26"/>
    </location>
</feature>
<dbReference type="PROSITE" id="PS51202">
    <property type="entry name" value="RCK_C"/>
    <property type="match status" value="1"/>
</dbReference>
<dbReference type="EMBL" id="LRFC01000037">
    <property type="protein sequence ID" value="KZE64677.1"/>
    <property type="molecule type" value="Genomic_DNA"/>
</dbReference>
<proteinExistence type="predicted"/>
<dbReference type="InterPro" id="IPR036721">
    <property type="entry name" value="RCK_C_sf"/>
</dbReference>
<dbReference type="Gene3D" id="3.30.70.1450">
    <property type="entry name" value="Regulator of K+ conductance, C-terminal domain"/>
    <property type="match status" value="1"/>
</dbReference>
<feature type="domain" description="RCK C-terminal" evidence="2">
    <location>
        <begin position="138"/>
        <end position="221"/>
    </location>
</feature>
<dbReference type="GO" id="GO:0008324">
    <property type="term" value="F:monoatomic cation transmembrane transporter activity"/>
    <property type="evidence" value="ECO:0007669"/>
    <property type="project" value="InterPro"/>
</dbReference>
<organism evidence="3 4">
    <name type="scientific">Fictibacillus phosphorivorans</name>
    <dbReference type="NCBI Taxonomy" id="1221500"/>
    <lineage>
        <taxon>Bacteria</taxon>
        <taxon>Bacillati</taxon>
        <taxon>Bacillota</taxon>
        <taxon>Bacilli</taxon>
        <taxon>Bacillales</taxon>
        <taxon>Fictibacillaceae</taxon>
        <taxon>Fictibacillus</taxon>
    </lineage>
</organism>
<dbReference type="AlphaFoldDB" id="A0A163Q7V5"/>
<reference evidence="4" key="1">
    <citation type="submission" date="2016-01" db="EMBL/GenBank/DDBJ databases">
        <title>Draft genome of Chromobacterium sp. F49.</title>
        <authorList>
            <person name="Hong K.W."/>
        </authorList>
    </citation>
    <scope>NUCLEOTIDE SEQUENCE [LARGE SCALE GENOMIC DNA]</scope>
    <source>
        <strain evidence="4">P7IIIA</strain>
    </source>
</reference>
<accession>A0A163Q7V5</accession>
<keyword evidence="1" id="KW-0812">Transmembrane</keyword>
<dbReference type="Pfam" id="PF02080">
    <property type="entry name" value="TrkA_C"/>
    <property type="match status" value="1"/>
</dbReference>
<feature type="transmembrane region" description="Helical" evidence="1">
    <location>
        <begin position="67"/>
        <end position="88"/>
    </location>
</feature>
<dbReference type="Proteomes" id="UP000076567">
    <property type="component" value="Unassembled WGS sequence"/>
</dbReference>
<sequence>MGFIFILLYFAIIAIVIEINVLLFTLTGLKKEIARFQVISMFTATGFTTGESELILEHPIRRRLSTFLILFGAFSLAVIISSISNILADEFKSIELGVIILVLIALYLTLSIPKFKNFMSKSFDKHLQKNYNISDLPLREVMYFEEDDVVVELPIHKGSSIIGKKLEDVIQTDEDLLVLFIKRGDVTIRKDSYTTEIQEGDMIFLYGHQDSLQERFKDEMEELKKSEEKKTSNGSHL</sequence>
<comment type="caution">
    <text evidence="3">The sequence shown here is derived from an EMBL/GenBank/DDBJ whole genome shotgun (WGS) entry which is preliminary data.</text>
</comment>
<protein>
    <recommendedName>
        <fullName evidence="2">RCK C-terminal domain-containing protein</fullName>
    </recommendedName>
</protein>
<dbReference type="RefSeq" id="WP_066244049.1">
    <property type="nucleotide sequence ID" value="NZ_LRFC01000037.1"/>
</dbReference>
<keyword evidence="1" id="KW-1133">Transmembrane helix</keyword>
<keyword evidence="1" id="KW-0472">Membrane</keyword>
<name>A0A163Q7V5_9BACL</name>
<gene>
    <name evidence="3" type="ORF">AWM68_11100</name>
</gene>
<dbReference type="GO" id="GO:0006813">
    <property type="term" value="P:potassium ion transport"/>
    <property type="evidence" value="ECO:0007669"/>
    <property type="project" value="InterPro"/>
</dbReference>
<dbReference type="OrthoDB" id="369355at2"/>
<evidence type="ECO:0000259" key="2">
    <source>
        <dbReference type="PROSITE" id="PS51202"/>
    </source>
</evidence>
<evidence type="ECO:0000313" key="3">
    <source>
        <dbReference type="EMBL" id="KZE64677.1"/>
    </source>
</evidence>
<keyword evidence="4" id="KW-1185">Reference proteome</keyword>